<dbReference type="InterPro" id="IPR000014">
    <property type="entry name" value="PAS"/>
</dbReference>
<dbReference type="Gene3D" id="3.30.565.10">
    <property type="entry name" value="Histidine kinase-like ATPase, C-terminal domain"/>
    <property type="match status" value="1"/>
</dbReference>
<dbReference type="InterPro" id="IPR005467">
    <property type="entry name" value="His_kinase_dom"/>
</dbReference>
<dbReference type="InterPro" id="IPR001610">
    <property type="entry name" value="PAC"/>
</dbReference>
<dbReference type="OrthoDB" id="5522855at2"/>
<dbReference type="Proteomes" id="UP000245667">
    <property type="component" value="Unassembled WGS sequence"/>
</dbReference>
<dbReference type="InterPro" id="IPR000700">
    <property type="entry name" value="PAS-assoc_C"/>
</dbReference>
<dbReference type="EC" id="2.7.13.3" evidence="2"/>
<evidence type="ECO:0000256" key="2">
    <source>
        <dbReference type="ARBA" id="ARBA00012438"/>
    </source>
</evidence>
<sequence>MESITNPEIIAIIATDNDGVICRFNQGAETLLGYSAAEMIGLKKVASFLKKEEFKNFKSDILSRYQDKNPNVDPYRLLTLNDGYDAREWTIVKKDRTTFIAHSTLSPLKSESGESMGYIRIIRDITNQKTIETELLRKNQVLHYAEKITMMGNWQWDTITNAVTWSSNLYNIFEVDPNQELYFDTYFSFVHPDDKEVVTLSIAESIKDKNFYDLLHRIISTSGKTKTIQLLGEVITDNEGNVIEIIGTCQDVTEQRMAENKFRGLLESAPDAMVIVNEHGKIQLTNKQTEILFGYPSKELLGKPVEFLIPKRYNTKHTTHREKFFNTPKARKMGEGKELYGINKQGKEIPIQISLSPFKTEEGLLVSAAIRDITIQKKAEKKLIKTKENLEILANRLKAKNTQLADFAHITSHNLRAPVSNLNSLLEFYKTAETEEEKTLLFEKFEIVINHLTETLNTLIEALKTKNEGSKELETIPFDEILNKTKEILSGQILKTDTIITSDFSKNPKINYNRVYLESIFLNLLSNAMKYKSEDRTPEILIQSAIEDGVQKIWFKDNGLGINLERHGHKIFGLNKVFHRHPDAKGVGLFITKVQIESMGGEISVESEVNVGSTFNINFNA</sequence>
<feature type="domain" description="PAC" evidence="9">
    <location>
        <begin position="335"/>
        <end position="385"/>
    </location>
</feature>
<gene>
    <name evidence="10" type="ORF">HZY62_17525</name>
    <name evidence="11" type="ORF">LX92_00848</name>
</gene>
<dbReference type="Pfam" id="PF08447">
    <property type="entry name" value="PAS_3"/>
    <property type="match status" value="1"/>
</dbReference>
<dbReference type="GO" id="GO:0000155">
    <property type="term" value="F:phosphorelay sensor kinase activity"/>
    <property type="evidence" value="ECO:0007669"/>
    <property type="project" value="InterPro"/>
</dbReference>
<evidence type="ECO:0000313" key="10">
    <source>
        <dbReference type="EMBL" id="MBD1262402.1"/>
    </source>
</evidence>
<evidence type="ECO:0000259" key="7">
    <source>
        <dbReference type="PROSITE" id="PS50109"/>
    </source>
</evidence>
<dbReference type="SMART" id="SM00387">
    <property type="entry name" value="HATPase_c"/>
    <property type="match status" value="1"/>
</dbReference>
<dbReference type="InterPro" id="IPR052162">
    <property type="entry name" value="Sensor_kinase/Photoreceptor"/>
</dbReference>
<dbReference type="CDD" id="cd00130">
    <property type="entry name" value="PAS"/>
    <property type="match status" value="3"/>
</dbReference>
<dbReference type="PROSITE" id="PS50109">
    <property type="entry name" value="HIS_KIN"/>
    <property type="match status" value="1"/>
</dbReference>
<protein>
    <recommendedName>
        <fullName evidence="2">histidine kinase</fullName>
        <ecNumber evidence="2">2.7.13.3</ecNumber>
    </recommendedName>
</protein>
<accession>A0A316EBF3</accession>
<keyword evidence="6" id="KW-0175">Coiled coil</keyword>
<reference evidence="10 13" key="2">
    <citation type="submission" date="2020-07" db="EMBL/GenBank/DDBJ databases">
        <title>The draft genome sequence of Maribacter polysiphoniae KCTC 22021.</title>
        <authorList>
            <person name="Mu L."/>
        </authorList>
    </citation>
    <scope>NUCLEOTIDE SEQUENCE [LARGE SCALE GENOMIC DNA]</scope>
    <source>
        <strain evidence="10 13">KCTC 22021</strain>
    </source>
</reference>
<dbReference type="SMART" id="SM00086">
    <property type="entry name" value="PAC"/>
    <property type="match status" value="3"/>
</dbReference>
<dbReference type="AlphaFoldDB" id="A0A316EBF3"/>
<dbReference type="Gene3D" id="1.10.287.130">
    <property type="match status" value="1"/>
</dbReference>
<dbReference type="SUPFAM" id="SSF55874">
    <property type="entry name" value="ATPase domain of HSP90 chaperone/DNA topoisomerase II/histidine kinase"/>
    <property type="match status" value="1"/>
</dbReference>
<comment type="caution">
    <text evidence="11">The sequence shown here is derived from an EMBL/GenBank/DDBJ whole genome shotgun (WGS) entry which is preliminary data.</text>
</comment>
<dbReference type="InterPro" id="IPR036097">
    <property type="entry name" value="HisK_dim/P_sf"/>
</dbReference>
<evidence type="ECO:0000313" key="13">
    <source>
        <dbReference type="Proteomes" id="UP000651837"/>
    </source>
</evidence>
<comment type="catalytic activity">
    <reaction evidence="1">
        <text>ATP + protein L-histidine = ADP + protein N-phospho-L-histidine.</text>
        <dbReference type="EC" id="2.7.13.3"/>
    </reaction>
</comment>
<dbReference type="InterPro" id="IPR003594">
    <property type="entry name" value="HATPase_dom"/>
</dbReference>
<feature type="domain" description="PAS" evidence="8">
    <location>
        <begin position="1"/>
        <end position="69"/>
    </location>
</feature>
<dbReference type="RefSeq" id="WP_109648993.1">
    <property type="nucleotide sequence ID" value="NZ_JACWLN010000010.1"/>
</dbReference>
<dbReference type="SMART" id="SM00091">
    <property type="entry name" value="PAS"/>
    <property type="match status" value="2"/>
</dbReference>
<proteinExistence type="predicted"/>
<feature type="domain" description="PAC" evidence="9">
    <location>
        <begin position="85"/>
        <end position="137"/>
    </location>
</feature>
<dbReference type="Pfam" id="PF02518">
    <property type="entry name" value="HATPase_c"/>
    <property type="match status" value="1"/>
</dbReference>
<dbReference type="PANTHER" id="PTHR43304:SF1">
    <property type="entry name" value="PAC DOMAIN-CONTAINING PROTEIN"/>
    <property type="match status" value="1"/>
</dbReference>
<evidence type="ECO:0000256" key="5">
    <source>
        <dbReference type="ARBA" id="ARBA00022777"/>
    </source>
</evidence>
<dbReference type="EMBL" id="QGGQ01000001">
    <property type="protein sequence ID" value="PWK26103.1"/>
    <property type="molecule type" value="Genomic_DNA"/>
</dbReference>
<feature type="domain" description="PAC" evidence="9">
    <location>
        <begin position="212"/>
        <end position="264"/>
    </location>
</feature>
<dbReference type="Gene3D" id="2.10.70.100">
    <property type="match status" value="1"/>
</dbReference>
<feature type="domain" description="Histidine kinase" evidence="7">
    <location>
        <begin position="410"/>
        <end position="621"/>
    </location>
</feature>
<feature type="domain" description="PAS" evidence="8">
    <location>
        <begin position="258"/>
        <end position="311"/>
    </location>
</feature>
<organism evidence="11 12">
    <name type="scientific">Maribacter polysiphoniae</name>
    <dbReference type="NCBI Taxonomy" id="429344"/>
    <lineage>
        <taxon>Bacteria</taxon>
        <taxon>Pseudomonadati</taxon>
        <taxon>Bacteroidota</taxon>
        <taxon>Flavobacteriia</taxon>
        <taxon>Flavobacteriales</taxon>
        <taxon>Flavobacteriaceae</taxon>
        <taxon>Maribacter</taxon>
    </lineage>
</organism>
<reference evidence="11 12" key="1">
    <citation type="submission" date="2018-05" db="EMBL/GenBank/DDBJ databases">
        <title>Genomic Encyclopedia of Archaeal and Bacterial Type Strains, Phase II (KMG-II): from individual species to whole genera.</title>
        <authorList>
            <person name="Goeker M."/>
        </authorList>
    </citation>
    <scope>NUCLEOTIDE SEQUENCE [LARGE SCALE GENOMIC DNA]</scope>
    <source>
        <strain evidence="11 12">DSM 23514</strain>
    </source>
</reference>
<dbReference type="InterPro" id="IPR035965">
    <property type="entry name" value="PAS-like_dom_sf"/>
</dbReference>
<evidence type="ECO:0000256" key="4">
    <source>
        <dbReference type="ARBA" id="ARBA00022679"/>
    </source>
</evidence>
<evidence type="ECO:0000313" key="11">
    <source>
        <dbReference type="EMBL" id="PWK26103.1"/>
    </source>
</evidence>
<evidence type="ECO:0000256" key="3">
    <source>
        <dbReference type="ARBA" id="ARBA00022553"/>
    </source>
</evidence>
<dbReference type="Gene3D" id="3.30.450.20">
    <property type="entry name" value="PAS domain"/>
    <property type="match status" value="3"/>
</dbReference>
<evidence type="ECO:0000259" key="8">
    <source>
        <dbReference type="PROSITE" id="PS50112"/>
    </source>
</evidence>
<feature type="coiled-coil region" evidence="6">
    <location>
        <begin position="376"/>
        <end position="403"/>
    </location>
</feature>
<keyword evidence="5" id="KW-0418">Kinase</keyword>
<keyword evidence="4" id="KW-0808">Transferase</keyword>
<evidence type="ECO:0000259" key="9">
    <source>
        <dbReference type="PROSITE" id="PS50113"/>
    </source>
</evidence>
<dbReference type="InterPro" id="IPR036890">
    <property type="entry name" value="HATPase_C_sf"/>
</dbReference>
<keyword evidence="13" id="KW-1185">Reference proteome</keyword>
<dbReference type="InterPro" id="IPR013655">
    <property type="entry name" value="PAS_fold_3"/>
</dbReference>
<evidence type="ECO:0000256" key="1">
    <source>
        <dbReference type="ARBA" id="ARBA00000085"/>
    </source>
</evidence>
<dbReference type="Proteomes" id="UP000651837">
    <property type="component" value="Unassembled WGS sequence"/>
</dbReference>
<dbReference type="Pfam" id="PF13426">
    <property type="entry name" value="PAS_9"/>
    <property type="match status" value="2"/>
</dbReference>
<evidence type="ECO:0000313" key="12">
    <source>
        <dbReference type="Proteomes" id="UP000245667"/>
    </source>
</evidence>
<evidence type="ECO:0000256" key="6">
    <source>
        <dbReference type="SAM" id="Coils"/>
    </source>
</evidence>
<keyword evidence="3" id="KW-0597">Phosphoprotein</keyword>
<dbReference type="SUPFAM" id="SSF47384">
    <property type="entry name" value="Homodimeric domain of signal transducing histidine kinase"/>
    <property type="match status" value="1"/>
</dbReference>
<dbReference type="NCBIfam" id="TIGR00229">
    <property type="entry name" value="sensory_box"/>
    <property type="match status" value="3"/>
</dbReference>
<name>A0A316EBF3_9FLAO</name>
<dbReference type="PROSITE" id="PS50113">
    <property type="entry name" value="PAC"/>
    <property type="match status" value="3"/>
</dbReference>
<dbReference type="SUPFAM" id="SSF55785">
    <property type="entry name" value="PYP-like sensor domain (PAS domain)"/>
    <property type="match status" value="3"/>
</dbReference>
<dbReference type="PROSITE" id="PS50112">
    <property type="entry name" value="PAS"/>
    <property type="match status" value="2"/>
</dbReference>
<dbReference type="EMBL" id="JACWLN010000010">
    <property type="protein sequence ID" value="MBD1262402.1"/>
    <property type="molecule type" value="Genomic_DNA"/>
</dbReference>
<dbReference type="PANTHER" id="PTHR43304">
    <property type="entry name" value="PHYTOCHROME-LIKE PROTEIN CPH1"/>
    <property type="match status" value="1"/>
</dbReference>